<proteinExistence type="predicted"/>
<gene>
    <name evidence="1" type="ORF">NPIL_249221</name>
</gene>
<organism evidence="1 2">
    <name type="scientific">Nephila pilipes</name>
    <name type="common">Giant wood spider</name>
    <name type="synonym">Nephila maculata</name>
    <dbReference type="NCBI Taxonomy" id="299642"/>
    <lineage>
        <taxon>Eukaryota</taxon>
        <taxon>Metazoa</taxon>
        <taxon>Ecdysozoa</taxon>
        <taxon>Arthropoda</taxon>
        <taxon>Chelicerata</taxon>
        <taxon>Arachnida</taxon>
        <taxon>Araneae</taxon>
        <taxon>Araneomorphae</taxon>
        <taxon>Entelegynae</taxon>
        <taxon>Araneoidea</taxon>
        <taxon>Nephilidae</taxon>
        <taxon>Nephila</taxon>
    </lineage>
</organism>
<sequence>MEAFRLYTKKCSLRRYHKPVILIILFSNIPPIFNSPAHSGYCVEDPENSSRDLNSKAKAAKRMPPTFLFILTDLDTFIEQKTIEAYQPHETYPPLYSYYSLNNSPPPPKCRTSFPTVSIQ</sequence>
<dbReference type="Proteomes" id="UP000887013">
    <property type="component" value="Unassembled WGS sequence"/>
</dbReference>
<accession>A0A8X6TDP5</accession>
<reference evidence="1" key="1">
    <citation type="submission" date="2020-08" db="EMBL/GenBank/DDBJ databases">
        <title>Multicomponent nature underlies the extraordinary mechanical properties of spider dragline silk.</title>
        <authorList>
            <person name="Kono N."/>
            <person name="Nakamura H."/>
            <person name="Mori M."/>
            <person name="Yoshida Y."/>
            <person name="Ohtoshi R."/>
            <person name="Malay A.D."/>
            <person name="Moran D.A.P."/>
            <person name="Tomita M."/>
            <person name="Numata K."/>
            <person name="Arakawa K."/>
        </authorList>
    </citation>
    <scope>NUCLEOTIDE SEQUENCE</scope>
</reference>
<name>A0A8X6TDP5_NEPPI</name>
<protein>
    <submittedName>
        <fullName evidence="1">Uncharacterized protein</fullName>
    </submittedName>
</protein>
<evidence type="ECO:0000313" key="2">
    <source>
        <dbReference type="Proteomes" id="UP000887013"/>
    </source>
</evidence>
<dbReference type="EMBL" id="BMAW01056264">
    <property type="protein sequence ID" value="GFT04997.1"/>
    <property type="molecule type" value="Genomic_DNA"/>
</dbReference>
<keyword evidence="2" id="KW-1185">Reference proteome</keyword>
<comment type="caution">
    <text evidence="1">The sequence shown here is derived from an EMBL/GenBank/DDBJ whole genome shotgun (WGS) entry which is preliminary data.</text>
</comment>
<evidence type="ECO:0000313" key="1">
    <source>
        <dbReference type="EMBL" id="GFT04997.1"/>
    </source>
</evidence>
<dbReference type="AlphaFoldDB" id="A0A8X6TDP5"/>